<name>B9S713_RICCO</name>
<dbReference type="EC" id="1.14.13.77" evidence="9"/>
<dbReference type="EMBL" id="EQ973883">
    <property type="protein sequence ID" value="EEF40592.1"/>
    <property type="molecule type" value="Genomic_DNA"/>
</dbReference>
<accession>B9S713</accession>
<gene>
    <name evidence="9" type="ORF">RCOM_1331430</name>
</gene>
<dbReference type="PANTHER" id="PTHR24286">
    <property type="entry name" value="CYTOCHROME P450 26"/>
    <property type="match status" value="1"/>
</dbReference>
<sequence>MDNLSLYFLLICLSLCIFLIYKSKPANPQFPPGKTGWPVIGETLDYLINARHGVPDKFVIKRMKTYSPDVFQTSLLGDRMAVFCGASGNKFIFSTGNKFVQAWWPRSLKQALLFPETHDNSYNEESCILRSFLRDFLRAEALKDYIPVMDSMAKEHLEAEWLPYKEVKVFPQVKTYIFALACRMFMSIKDPVHVKRVKDLFDVVAAGVFSLPVNIPGTAFNRAFRGGKIMREEFLAIIKQRRSELLENKGTEEAGMDLMSRMLLGLDHDHQEGGTLDEMKIANRIMGLLIAGYDTTTISLTAIVNYLAENPNIYDKVLREQMEIAKSKIPGELLNWGDVQKMKYAWCVACESMRLSPPVQGTFKEVTTDFTYAGFIIPKGWKTHWTVHSTYKDPKYFPDPGKFDPSRFEGQGPPPYTFVPFAGGPRMCPGKEYARFEILVFVHNLVTKFQWEKVIPDEKIIYIPNVTPENGLPVRLLPHQNYE</sequence>
<evidence type="ECO:0000256" key="8">
    <source>
        <dbReference type="SAM" id="SignalP"/>
    </source>
</evidence>
<dbReference type="InterPro" id="IPR002401">
    <property type="entry name" value="Cyt_P450_E_grp-I"/>
</dbReference>
<dbReference type="InterPro" id="IPR001128">
    <property type="entry name" value="Cyt_P450"/>
</dbReference>
<proteinExistence type="inferred from homology"/>
<keyword evidence="5 9" id="KW-0560">Oxidoreductase</keyword>
<dbReference type="InParanoid" id="B9S713"/>
<dbReference type="Gene3D" id="1.10.630.10">
    <property type="entry name" value="Cytochrome P450"/>
    <property type="match status" value="1"/>
</dbReference>
<dbReference type="FunFam" id="1.10.630.10:FF:000022">
    <property type="entry name" value="Taxadiene 5-alpha hydroxylase"/>
    <property type="match status" value="1"/>
</dbReference>
<evidence type="ECO:0000256" key="7">
    <source>
        <dbReference type="PIRSR" id="PIRSR602401-1"/>
    </source>
</evidence>
<comment type="similarity">
    <text evidence="3">Belongs to the cytochrome P450 family.</text>
</comment>
<dbReference type="PRINTS" id="PR00463">
    <property type="entry name" value="EP450I"/>
</dbReference>
<keyword evidence="4 7" id="KW-0479">Metal-binding</keyword>
<evidence type="ECO:0000256" key="1">
    <source>
        <dbReference type="ARBA" id="ARBA00001971"/>
    </source>
</evidence>
<dbReference type="GO" id="GO:0020037">
    <property type="term" value="F:heme binding"/>
    <property type="evidence" value="ECO:0007669"/>
    <property type="project" value="InterPro"/>
</dbReference>
<feature type="binding site" description="axial binding residue" evidence="7">
    <location>
        <position position="428"/>
    </location>
    <ligand>
        <name>heme</name>
        <dbReference type="ChEBI" id="CHEBI:30413"/>
    </ligand>
    <ligandPart>
        <name>Fe</name>
        <dbReference type="ChEBI" id="CHEBI:18248"/>
    </ligandPart>
</feature>
<dbReference type="eggNOG" id="KOG0157">
    <property type="taxonomic scope" value="Eukaryota"/>
</dbReference>
<evidence type="ECO:0000256" key="5">
    <source>
        <dbReference type="ARBA" id="ARBA00023002"/>
    </source>
</evidence>
<dbReference type="SUPFAM" id="SSF48264">
    <property type="entry name" value="Cytochrome P450"/>
    <property type="match status" value="1"/>
</dbReference>
<organism evidence="9 10">
    <name type="scientific">Ricinus communis</name>
    <name type="common">Castor bean</name>
    <dbReference type="NCBI Taxonomy" id="3988"/>
    <lineage>
        <taxon>Eukaryota</taxon>
        <taxon>Viridiplantae</taxon>
        <taxon>Streptophyta</taxon>
        <taxon>Embryophyta</taxon>
        <taxon>Tracheophyta</taxon>
        <taxon>Spermatophyta</taxon>
        <taxon>Magnoliopsida</taxon>
        <taxon>eudicotyledons</taxon>
        <taxon>Gunneridae</taxon>
        <taxon>Pentapetalae</taxon>
        <taxon>rosids</taxon>
        <taxon>fabids</taxon>
        <taxon>Malpighiales</taxon>
        <taxon>Euphorbiaceae</taxon>
        <taxon>Acalyphoideae</taxon>
        <taxon>Acalypheae</taxon>
        <taxon>Ricinus</taxon>
    </lineage>
</organism>
<dbReference type="PANTHER" id="PTHR24286:SF53">
    <property type="entry name" value="BETA-AMYRIN 28-OXIDASE-LIKE"/>
    <property type="match status" value="1"/>
</dbReference>
<feature type="chain" id="PRO_5002889022" evidence="8">
    <location>
        <begin position="26"/>
        <end position="483"/>
    </location>
</feature>
<dbReference type="CDD" id="cd11043">
    <property type="entry name" value="CYP90-like"/>
    <property type="match status" value="1"/>
</dbReference>
<keyword evidence="7" id="KW-0349">Heme</keyword>
<keyword evidence="6 7" id="KW-0408">Iron</keyword>
<keyword evidence="8" id="KW-0732">Signal</keyword>
<reference evidence="10" key="1">
    <citation type="journal article" date="2010" name="Nat. Biotechnol.">
        <title>Draft genome sequence of the oilseed species Ricinus communis.</title>
        <authorList>
            <person name="Chan A.P."/>
            <person name="Crabtree J."/>
            <person name="Zhao Q."/>
            <person name="Lorenzi H."/>
            <person name="Orvis J."/>
            <person name="Puiu D."/>
            <person name="Melake-Berhan A."/>
            <person name="Jones K.M."/>
            <person name="Redman J."/>
            <person name="Chen G."/>
            <person name="Cahoon E.B."/>
            <person name="Gedil M."/>
            <person name="Stanke M."/>
            <person name="Haas B.J."/>
            <person name="Wortman J.R."/>
            <person name="Fraser-Liggett C.M."/>
            <person name="Ravel J."/>
            <person name="Rabinowicz P.D."/>
        </authorList>
    </citation>
    <scope>NUCLEOTIDE SEQUENCE [LARGE SCALE GENOMIC DNA]</scope>
    <source>
        <strain evidence="10">cv. Hale</strain>
    </source>
</reference>
<dbReference type="InterPro" id="IPR036396">
    <property type="entry name" value="Cyt_P450_sf"/>
</dbReference>
<feature type="signal peptide" evidence="8">
    <location>
        <begin position="1"/>
        <end position="25"/>
    </location>
</feature>
<keyword evidence="10" id="KW-1185">Reference proteome</keyword>
<dbReference type="Pfam" id="PF00067">
    <property type="entry name" value="p450"/>
    <property type="match status" value="1"/>
</dbReference>
<dbReference type="GO" id="GO:0005506">
    <property type="term" value="F:iron ion binding"/>
    <property type="evidence" value="ECO:0007669"/>
    <property type="project" value="InterPro"/>
</dbReference>
<dbReference type="GO" id="GO:0004497">
    <property type="term" value="F:monooxygenase activity"/>
    <property type="evidence" value="ECO:0000318"/>
    <property type="project" value="GO_Central"/>
</dbReference>
<dbReference type="GO" id="GO:0016020">
    <property type="term" value="C:membrane"/>
    <property type="evidence" value="ECO:0007669"/>
    <property type="project" value="UniProtKB-SubCell"/>
</dbReference>
<dbReference type="STRING" id="3988.B9S713"/>
<dbReference type="PRINTS" id="PR00385">
    <property type="entry name" value="P450"/>
</dbReference>
<dbReference type="GO" id="GO:0016705">
    <property type="term" value="F:oxidoreductase activity, acting on paired donors, with incorporation or reduction of molecular oxygen"/>
    <property type="evidence" value="ECO:0007669"/>
    <property type="project" value="InterPro"/>
</dbReference>
<protein>
    <submittedName>
        <fullName evidence="9">Cytochrome P450, putative</fullName>
        <ecNumber evidence="9">1.14.13.77</ecNumber>
    </submittedName>
</protein>
<dbReference type="Proteomes" id="UP000008311">
    <property type="component" value="Unassembled WGS sequence"/>
</dbReference>
<evidence type="ECO:0000313" key="10">
    <source>
        <dbReference type="Proteomes" id="UP000008311"/>
    </source>
</evidence>
<evidence type="ECO:0000313" key="9">
    <source>
        <dbReference type="EMBL" id="EEF40592.1"/>
    </source>
</evidence>
<evidence type="ECO:0000256" key="3">
    <source>
        <dbReference type="ARBA" id="ARBA00010617"/>
    </source>
</evidence>
<comment type="subcellular location">
    <subcellularLocation>
        <location evidence="2">Membrane</location>
        <topology evidence="2">Single-pass membrane protein</topology>
    </subcellularLocation>
</comment>
<evidence type="ECO:0000256" key="6">
    <source>
        <dbReference type="ARBA" id="ARBA00023004"/>
    </source>
</evidence>
<dbReference type="AlphaFoldDB" id="B9S713"/>
<evidence type="ECO:0000256" key="4">
    <source>
        <dbReference type="ARBA" id="ARBA00022723"/>
    </source>
</evidence>
<evidence type="ECO:0000256" key="2">
    <source>
        <dbReference type="ARBA" id="ARBA00004167"/>
    </source>
</evidence>
<comment type="cofactor">
    <cofactor evidence="1 7">
        <name>heme</name>
        <dbReference type="ChEBI" id="CHEBI:30413"/>
    </cofactor>
</comment>